<feature type="domain" description="AB hydrolase-1" evidence="1">
    <location>
        <begin position="37"/>
        <end position="292"/>
    </location>
</feature>
<dbReference type="InterPro" id="IPR000073">
    <property type="entry name" value="AB_hydrolase_1"/>
</dbReference>
<gene>
    <name evidence="2" type="ORF">MVEN_00919000</name>
</gene>
<dbReference type="PANTHER" id="PTHR43433">
    <property type="entry name" value="HYDROLASE, ALPHA/BETA FOLD FAMILY PROTEIN"/>
    <property type="match status" value="1"/>
</dbReference>
<reference evidence="2" key="1">
    <citation type="submission" date="2020-05" db="EMBL/GenBank/DDBJ databases">
        <title>Mycena genomes resolve the evolution of fungal bioluminescence.</title>
        <authorList>
            <person name="Tsai I.J."/>
        </authorList>
    </citation>
    <scope>NUCLEOTIDE SEQUENCE</scope>
    <source>
        <strain evidence="2">CCC161011</strain>
    </source>
</reference>
<name>A0A8H7D1R8_9AGAR</name>
<keyword evidence="3" id="KW-1185">Reference proteome</keyword>
<sequence length="339" mass="37218">MPEVTLDTPTATVNFNYVISTPTNTSATAIDPTLPTVLFLHPVYLGKIIYHPQFADRELRRFNLVALDLRCHARTIGKAGKGYGREIAARDVALFMSTLQIPRYHLFGMSVGGCIALQTGILFPVSVLSIFVVSSLPLTEPPDVGEGRQEIYDCWEEGIRHGETIEEGSMIRDAITGCLQLSVNGHPTETFNAILRVSMAFMTAQWGVNSLDDFHAVSVDFFTLREAYTVDAMRNIACPVCLVHCGADIVYDVSTTNQVADHLRTAGVTVEVVEIPDAPHFGATTHPKEINAVFHNFLLSLCPDPPPPIPNQVVSPFEAQLIAVGWESDSEDSDPEYFI</sequence>
<proteinExistence type="predicted"/>
<dbReference type="PANTHER" id="PTHR43433:SF5">
    <property type="entry name" value="AB HYDROLASE-1 DOMAIN-CONTAINING PROTEIN"/>
    <property type="match status" value="1"/>
</dbReference>
<dbReference type="InterPro" id="IPR050471">
    <property type="entry name" value="AB_hydrolase"/>
</dbReference>
<evidence type="ECO:0000313" key="2">
    <source>
        <dbReference type="EMBL" id="KAF7355901.1"/>
    </source>
</evidence>
<accession>A0A8H7D1R8</accession>
<protein>
    <submittedName>
        <fullName evidence="2">AB hydrolase-1 domain-containing protein</fullName>
    </submittedName>
</protein>
<evidence type="ECO:0000313" key="3">
    <source>
        <dbReference type="Proteomes" id="UP000620124"/>
    </source>
</evidence>
<organism evidence="2 3">
    <name type="scientific">Mycena venus</name>
    <dbReference type="NCBI Taxonomy" id="2733690"/>
    <lineage>
        <taxon>Eukaryota</taxon>
        <taxon>Fungi</taxon>
        <taxon>Dikarya</taxon>
        <taxon>Basidiomycota</taxon>
        <taxon>Agaricomycotina</taxon>
        <taxon>Agaricomycetes</taxon>
        <taxon>Agaricomycetidae</taxon>
        <taxon>Agaricales</taxon>
        <taxon>Marasmiineae</taxon>
        <taxon>Mycenaceae</taxon>
        <taxon>Mycena</taxon>
    </lineage>
</organism>
<dbReference type="OrthoDB" id="19657at2759"/>
<dbReference type="AlphaFoldDB" id="A0A8H7D1R8"/>
<dbReference type="Proteomes" id="UP000620124">
    <property type="component" value="Unassembled WGS sequence"/>
</dbReference>
<dbReference type="GO" id="GO:0046503">
    <property type="term" value="P:glycerolipid catabolic process"/>
    <property type="evidence" value="ECO:0007669"/>
    <property type="project" value="TreeGrafter"/>
</dbReference>
<dbReference type="InterPro" id="IPR029058">
    <property type="entry name" value="AB_hydrolase_fold"/>
</dbReference>
<dbReference type="Pfam" id="PF12697">
    <property type="entry name" value="Abhydrolase_6"/>
    <property type="match status" value="1"/>
</dbReference>
<dbReference type="GO" id="GO:0004806">
    <property type="term" value="F:triacylglycerol lipase activity"/>
    <property type="evidence" value="ECO:0007669"/>
    <property type="project" value="TreeGrafter"/>
</dbReference>
<comment type="caution">
    <text evidence="2">The sequence shown here is derived from an EMBL/GenBank/DDBJ whole genome shotgun (WGS) entry which is preliminary data.</text>
</comment>
<keyword evidence="2" id="KW-0378">Hydrolase</keyword>
<dbReference type="SUPFAM" id="SSF53474">
    <property type="entry name" value="alpha/beta-Hydrolases"/>
    <property type="match status" value="1"/>
</dbReference>
<dbReference type="Gene3D" id="3.40.50.1820">
    <property type="entry name" value="alpha/beta hydrolase"/>
    <property type="match status" value="1"/>
</dbReference>
<evidence type="ECO:0000259" key="1">
    <source>
        <dbReference type="Pfam" id="PF12697"/>
    </source>
</evidence>
<dbReference type="EMBL" id="JACAZI010000007">
    <property type="protein sequence ID" value="KAF7355901.1"/>
    <property type="molecule type" value="Genomic_DNA"/>
</dbReference>